<organism evidence="2 3">
    <name type="scientific">Pelobates cultripes</name>
    <name type="common">Western spadefoot toad</name>
    <dbReference type="NCBI Taxonomy" id="61616"/>
    <lineage>
        <taxon>Eukaryota</taxon>
        <taxon>Metazoa</taxon>
        <taxon>Chordata</taxon>
        <taxon>Craniata</taxon>
        <taxon>Vertebrata</taxon>
        <taxon>Euteleostomi</taxon>
        <taxon>Amphibia</taxon>
        <taxon>Batrachia</taxon>
        <taxon>Anura</taxon>
        <taxon>Pelobatoidea</taxon>
        <taxon>Pelobatidae</taxon>
        <taxon>Pelobates</taxon>
    </lineage>
</organism>
<feature type="coiled-coil region" evidence="1">
    <location>
        <begin position="9"/>
        <end position="44"/>
    </location>
</feature>
<feature type="non-terminal residue" evidence="2">
    <location>
        <position position="1"/>
    </location>
</feature>
<evidence type="ECO:0000313" key="3">
    <source>
        <dbReference type="Proteomes" id="UP001295444"/>
    </source>
</evidence>
<sequence>DRRQLQLDERTVMEEMRTADERMENLSERQFQALRQEAQEVRRQEAADGAVGYLQPGLPWCPWAGCSSVGSQS</sequence>
<dbReference type="EMBL" id="OW240914">
    <property type="protein sequence ID" value="CAH2275569.1"/>
    <property type="molecule type" value="Genomic_DNA"/>
</dbReference>
<dbReference type="AlphaFoldDB" id="A0AAD1W054"/>
<protein>
    <submittedName>
        <fullName evidence="2">Uncharacterized protein</fullName>
    </submittedName>
</protein>
<proteinExistence type="predicted"/>
<keyword evidence="1" id="KW-0175">Coiled coil</keyword>
<gene>
    <name evidence="2" type="ORF">PECUL_23A040586</name>
</gene>
<dbReference type="Proteomes" id="UP001295444">
    <property type="component" value="Chromosome 03"/>
</dbReference>
<reference evidence="2" key="1">
    <citation type="submission" date="2022-03" db="EMBL/GenBank/DDBJ databases">
        <authorList>
            <person name="Alioto T."/>
            <person name="Alioto T."/>
            <person name="Gomez Garrido J."/>
        </authorList>
    </citation>
    <scope>NUCLEOTIDE SEQUENCE</scope>
</reference>
<evidence type="ECO:0000256" key="1">
    <source>
        <dbReference type="SAM" id="Coils"/>
    </source>
</evidence>
<name>A0AAD1W054_PELCU</name>
<accession>A0AAD1W054</accession>
<evidence type="ECO:0000313" key="2">
    <source>
        <dbReference type="EMBL" id="CAH2275569.1"/>
    </source>
</evidence>
<keyword evidence="3" id="KW-1185">Reference proteome</keyword>